<sequence>MTQFGFHTTGQQVVEAFPEQAKGRTFAVTGASENGLGATTATSLAHGHPAAIFLLARSESKITPVIQKIHAIDPSIKAVFVNVDLTDLDSIRAAASAIQSQTSKLDVLINNAGAYSPWESYGQSKAANILFSLELAKRGAARGLLAFSVHPGSIYETNLVAHLTQEQVQNIGEMAKSYGFEIDPRKTKEEGCATSLVAALDPRVESQSGKYFVDCAVKQQKAWAADPEDAARLWTLSEELVGQKFEL</sequence>
<dbReference type="GO" id="GO:0016491">
    <property type="term" value="F:oxidoreductase activity"/>
    <property type="evidence" value="ECO:0007669"/>
    <property type="project" value="UniProtKB-KW"/>
</dbReference>
<reference evidence="5" key="2">
    <citation type="submission" date="2020-04" db="EMBL/GenBank/DDBJ databases">
        <authorList>
            <consortium name="NCBI Genome Project"/>
        </authorList>
    </citation>
    <scope>NUCLEOTIDE SEQUENCE</scope>
    <source>
        <strain evidence="5">CBS 781.70</strain>
    </source>
</reference>
<comment type="similarity">
    <text evidence="1">Belongs to the short-chain dehydrogenases/reductases (SDR) family.</text>
</comment>
<keyword evidence="2" id="KW-0560">Oxidoreductase</keyword>
<evidence type="ECO:0000256" key="2">
    <source>
        <dbReference type="ARBA" id="ARBA00023002"/>
    </source>
</evidence>
<dbReference type="OrthoDB" id="191139at2759"/>
<dbReference type="Proteomes" id="UP000504638">
    <property type="component" value="Unplaced"/>
</dbReference>
<dbReference type="InterPro" id="IPR002347">
    <property type="entry name" value="SDR_fam"/>
</dbReference>
<dbReference type="PANTHER" id="PTHR24320:SF283">
    <property type="entry name" value="RETINOL DEHYDROGENASE 11"/>
    <property type="match status" value="1"/>
</dbReference>
<dbReference type="Gene3D" id="3.40.50.720">
    <property type="entry name" value="NAD(P)-binding Rossmann-like Domain"/>
    <property type="match status" value="2"/>
</dbReference>
<evidence type="ECO:0000313" key="5">
    <source>
        <dbReference type="RefSeq" id="XP_033537706.1"/>
    </source>
</evidence>
<evidence type="ECO:0000313" key="4">
    <source>
        <dbReference type="Proteomes" id="UP000504638"/>
    </source>
</evidence>
<reference evidence="5" key="3">
    <citation type="submission" date="2025-04" db="UniProtKB">
        <authorList>
            <consortium name="RefSeq"/>
        </authorList>
    </citation>
    <scope>IDENTIFICATION</scope>
    <source>
        <strain evidence="5">CBS 781.70</strain>
    </source>
</reference>
<dbReference type="PANTHER" id="PTHR24320">
    <property type="entry name" value="RETINOL DEHYDROGENASE"/>
    <property type="match status" value="1"/>
</dbReference>
<evidence type="ECO:0000313" key="3">
    <source>
        <dbReference type="EMBL" id="KAF1816075.1"/>
    </source>
</evidence>
<dbReference type="SUPFAM" id="SSF51735">
    <property type="entry name" value="NAD(P)-binding Rossmann-fold domains"/>
    <property type="match status" value="1"/>
</dbReference>
<protein>
    <submittedName>
        <fullName evidence="3 5">NAD(P)-binding protein</fullName>
    </submittedName>
</protein>
<name>A0A6G1GD98_9PEZI</name>
<dbReference type="InterPro" id="IPR036291">
    <property type="entry name" value="NAD(P)-bd_dom_sf"/>
</dbReference>
<dbReference type="Pfam" id="PF00106">
    <property type="entry name" value="adh_short"/>
    <property type="match status" value="1"/>
</dbReference>
<proteinExistence type="inferred from homology"/>
<organism evidence="3">
    <name type="scientific">Eremomyces bilateralis CBS 781.70</name>
    <dbReference type="NCBI Taxonomy" id="1392243"/>
    <lineage>
        <taxon>Eukaryota</taxon>
        <taxon>Fungi</taxon>
        <taxon>Dikarya</taxon>
        <taxon>Ascomycota</taxon>
        <taxon>Pezizomycotina</taxon>
        <taxon>Dothideomycetes</taxon>
        <taxon>Dothideomycetes incertae sedis</taxon>
        <taxon>Eremomycetales</taxon>
        <taxon>Eremomycetaceae</taxon>
        <taxon>Eremomyces</taxon>
    </lineage>
</organism>
<reference evidence="3 5" key="1">
    <citation type="submission" date="2020-01" db="EMBL/GenBank/DDBJ databases">
        <authorList>
            <consortium name="DOE Joint Genome Institute"/>
            <person name="Haridas S."/>
            <person name="Albert R."/>
            <person name="Binder M."/>
            <person name="Bloem J."/>
            <person name="Labutti K."/>
            <person name="Salamov A."/>
            <person name="Andreopoulos B."/>
            <person name="Baker S.E."/>
            <person name="Barry K."/>
            <person name="Bills G."/>
            <person name="Bluhm B.H."/>
            <person name="Cannon C."/>
            <person name="Castanera R."/>
            <person name="Culley D.E."/>
            <person name="Daum C."/>
            <person name="Ezra D."/>
            <person name="Gonzalez J.B."/>
            <person name="Henrissat B."/>
            <person name="Kuo A."/>
            <person name="Liang C."/>
            <person name="Lipzen A."/>
            <person name="Lutzoni F."/>
            <person name="Magnuson J."/>
            <person name="Mondo S."/>
            <person name="Nolan M."/>
            <person name="Ohm R."/>
            <person name="Pangilinan J."/>
            <person name="Park H.-J."/>
            <person name="Ramirez L."/>
            <person name="Alfaro M."/>
            <person name="Sun H."/>
            <person name="Tritt A."/>
            <person name="Yoshinaga Y."/>
            <person name="Zwiers L.-H."/>
            <person name="Turgeon B.G."/>
            <person name="Goodwin S.B."/>
            <person name="Spatafora J.W."/>
            <person name="Crous P.W."/>
            <person name="Grigoriev I.V."/>
        </authorList>
    </citation>
    <scope>NUCLEOTIDE SEQUENCE</scope>
    <source>
        <strain evidence="3 5">CBS 781.70</strain>
    </source>
</reference>
<evidence type="ECO:0000256" key="1">
    <source>
        <dbReference type="ARBA" id="ARBA00006484"/>
    </source>
</evidence>
<dbReference type="AlphaFoldDB" id="A0A6G1GD98"/>
<dbReference type="EMBL" id="ML975150">
    <property type="protein sequence ID" value="KAF1816075.1"/>
    <property type="molecule type" value="Genomic_DNA"/>
</dbReference>
<gene>
    <name evidence="3 5" type="ORF">P152DRAFT_504859</name>
</gene>
<keyword evidence="4" id="KW-1185">Reference proteome</keyword>
<dbReference type="RefSeq" id="XP_033537706.1">
    <property type="nucleotide sequence ID" value="XM_033682397.1"/>
</dbReference>
<accession>A0A6G1GD98</accession>
<dbReference type="GeneID" id="54422967"/>